<protein>
    <submittedName>
        <fullName evidence="6">LysR family transcriptional regulator</fullName>
    </submittedName>
</protein>
<dbReference type="AlphaFoldDB" id="A0A9D2PAM4"/>
<dbReference type="Pfam" id="PF00126">
    <property type="entry name" value="HTH_1"/>
    <property type="match status" value="1"/>
</dbReference>
<reference evidence="6" key="1">
    <citation type="journal article" date="2021" name="PeerJ">
        <title>Extensive microbial diversity within the chicken gut microbiome revealed by metagenomics and culture.</title>
        <authorList>
            <person name="Gilroy R."/>
            <person name="Ravi A."/>
            <person name="Getino M."/>
            <person name="Pursley I."/>
            <person name="Horton D.L."/>
            <person name="Alikhan N.F."/>
            <person name="Baker D."/>
            <person name="Gharbi K."/>
            <person name="Hall N."/>
            <person name="Watson M."/>
            <person name="Adriaenssens E.M."/>
            <person name="Foster-Nyarko E."/>
            <person name="Jarju S."/>
            <person name="Secka A."/>
            <person name="Antonio M."/>
            <person name="Oren A."/>
            <person name="Chaudhuri R.R."/>
            <person name="La Ragione R."/>
            <person name="Hildebrand F."/>
            <person name="Pallen M.J."/>
        </authorList>
    </citation>
    <scope>NUCLEOTIDE SEQUENCE</scope>
    <source>
        <strain evidence="6">CHK183-5548</strain>
    </source>
</reference>
<organism evidence="6 7">
    <name type="scientific">Candidatus Lachnoclostridium pullistercoris</name>
    <dbReference type="NCBI Taxonomy" id="2838632"/>
    <lineage>
        <taxon>Bacteria</taxon>
        <taxon>Bacillati</taxon>
        <taxon>Bacillota</taxon>
        <taxon>Clostridia</taxon>
        <taxon>Lachnospirales</taxon>
        <taxon>Lachnospiraceae</taxon>
    </lineage>
</organism>
<dbReference type="PROSITE" id="PS50931">
    <property type="entry name" value="HTH_LYSR"/>
    <property type="match status" value="1"/>
</dbReference>
<dbReference type="Pfam" id="PF03466">
    <property type="entry name" value="LysR_substrate"/>
    <property type="match status" value="1"/>
</dbReference>
<keyword evidence="3" id="KW-0238">DNA-binding</keyword>
<dbReference type="Gene3D" id="3.40.190.290">
    <property type="match status" value="1"/>
</dbReference>
<comment type="caution">
    <text evidence="6">The sequence shown here is derived from an EMBL/GenBank/DDBJ whole genome shotgun (WGS) entry which is preliminary data.</text>
</comment>
<dbReference type="InterPro" id="IPR036388">
    <property type="entry name" value="WH-like_DNA-bd_sf"/>
</dbReference>
<sequence>MKIQEMEMVLEIIDSGSISAAAKKLFISQPSLSQSIKKIEAELGTPLFIRQSGKVMAPTQAGFAYAQAARQILQIYNNLLQNLNQEGEVRKKQIIIGIPSRQGSMIMEALLENQTLSERIELNFQEGSSNELETLLINGELDLAVIRLPLKIQNLSCKVVYQEPLGIWLRSGSPWEKQAVLYPGDIYPTLPLEALKNEPLILPPSDKRLRSTIDQILSEKNFAPKVLSCYQNKRSIVLMVQQGVCSTIGKQPAPGEPKGLFYWIEGCSKTYDLAVVYPTNSRHRQEIRLLEQVLRQHFQ</sequence>
<dbReference type="InterPro" id="IPR036390">
    <property type="entry name" value="WH_DNA-bd_sf"/>
</dbReference>
<gene>
    <name evidence="6" type="ORF">IAA04_05080</name>
</gene>
<evidence type="ECO:0000259" key="5">
    <source>
        <dbReference type="PROSITE" id="PS50931"/>
    </source>
</evidence>
<dbReference type="PANTHER" id="PTHR30346">
    <property type="entry name" value="TRANSCRIPTIONAL DUAL REGULATOR HCAR-RELATED"/>
    <property type="match status" value="1"/>
</dbReference>
<dbReference type="GO" id="GO:0003700">
    <property type="term" value="F:DNA-binding transcription factor activity"/>
    <property type="evidence" value="ECO:0007669"/>
    <property type="project" value="InterPro"/>
</dbReference>
<feature type="domain" description="HTH lysR-type" evidence="5">
    <location>
        <begin position="1"/>
        <end position="59"/>
    </location>
</feature>
<dbReference type="SUPFAM" id="SSF46785">
    <property type="entry name" value="Winged helix' DNA-binding domain"/>
    <property type="match status" value="1"/>
</dbReference>
<keyword evidence="4" id="KW-0804">Transcription</keyword>
<dbReference type="GO" id="GO:0032993">
    <property type="term" value="C:protein-DNA complex"/>
    <property type="evidence" value="ECO:0007669"/>
    <property type="project" value="TreeGrafter"/>
</dbReference>
<evidence type="ECO:0000256" key="4">
    <source>
        <dbReference type="ARBA" id="ARBA00023163"/>
    </source>
</evidence>
<reference evidence="6" key="2">
    <citation type="submission" date="2021-04" db="EMBL/GenBank/DDBJ databases">
        <authorList>
            <person name="Gilroy R."/>
        </authorList>
    </citation>
    <scope>NUCLEOTIDE SEQUENCE</scope>
    <source>
        <strain evidence="6">CHK183-5548</strain>
    </source>
</reference>
<evidence type="ECO:0000256" key="2">
    <source>
        <dbReference type="ARBA" id="ARBA00023015"/>
    </source>
</evidence>
<dbReference type="PANTHER" id="PTHR30346:SF28">
    <property type="entry name" value="HTH-TYPE TRANSCRIPTIONAL REGULATOR CYNR"/>
    <property type="match status" value="1"/>
</dbReference>
<evidence type="ECO:0000313" key="6">
    <source>
        <dbReference type="EMBL" id="HJC47406.1"/>
    </source>
</evidence>
<evidence type="ECO:0000256" key="3">
    <source>
        <dbReference type="ARBA" id="ARBA00023125"/>
    </source>
</evidence>
<dbReference type="InterPro" id="IPR000847">
    <property type="entry name" value="LysR_HTH_N"/>
</dbReference>
<dbReference type="CDD" id="cd05466">
    <property type="entry name" value="PBP2_LTTR_substrate"/>
    <property type="match status" value="1"/>
</dbReference>
<dbReference type="GO" id="GO:0003677">
    <property type="term" value="F:DNA binding"/>
    <property type="evidence" value="ECO:0007669"/>
    <property type="project" value="UniProtKB-KW"/>
</dbReference>
<comment type="similarity">
    <text evidence="1">Belongs to the LysR transcriptional regulatory family.</text>
</comment>
<dbReference type="Proteomes" id="UP000823883">
    <property type="component" value="Unassembled WGS sequence"/>
</dbReference>
<accession>A0A9D2PAM4</accession>
<dbReference type="Gene3D" id="1.10.10.10">
    <property type="entry name" value="Winged helix-like DNA-binding domain superfamily/Winged helix DNA-binding domain"/>
    <property type="match status" value="1"/>
</dbReference>
<dbReference type="EMBL" id="DWWL01000031">
    <property type="protein sequence ID" value="HJC47406.1"/>
    <property type="molecule type" value="Genomic_DNA"/>
</dbReference>
<keyword evidence="2" id="KW-0805">Transcription regulation</keyword>
<proteinExistence type="inferred from homology"/>
<dbReference type="SUPFAM" id="SSF53850">
    <property type="entry name" value="Periplasmic binding protein-like II"/>
    <property type="match status" value="1"/>
</dbReference>
<evidence type="ECO:0000256" key="1">
    <source>
        <dbReference type="ARBA" id="ARBA00009437"/>
    </source>
</evidence>
<dbReference type="InterPro" id="IPR005119">
    <property type="entry name" value="LysR_subst-bd"/>
</dbReference>
<dbReference type="PRINTS" id="PR00039">
    <property type="entry name" value="HTHLYSR"/>
</dbReference>
<evidence type="ECO:0000313" key="7">
    <source>
        <dbReference type="Proteomes" id="UP000823883"/>
    </source>
</evidence>
<name>A0A9D2PAM4_9FIRM</name>